<dbReference type="AlphaFoldDB" id="G2Y4W7"/>
<evidence type="ECO:0000313" key="2">
    <source>
        <dbReference type="Proteomes" id="UP000008177"/>
    </source>
</evidence>
<gene>
    <name evidence="1" type="ORF">BofuT4_uP036870.1</name>
</gene>
<organism evidence="1 2">
    <name type="scientific">Botryotinia fuckeliana (strain T4)</name>
    <name type="common">Noble rot fungus</name>
    <name type="synonym">Botrytis cinerea</name>
    <dbReference type="NCBI Taxonomy" id="999810"/>
    <lineage>
        <taxon>Eukaryota</taxon>
        <taxon>Fungi</taxon>
        <taxon>Dikarya</taxon>
        <taxon>Ascomycota</taxon>
        <taxon>Pezizomycotina</taxon>
        <taxon>Leotiomycetes</taxon>
        <taxon>Helotiales</taxon>
        <taxon>Sclerotiniaceae</taxon>
        <taxon>Botrytis</taxon>
    </lineage>
</organism>
<protein>
    <submittedName>
        <fullName evidence="1">Uncharacterized protein</fullName>
    </submittedName>
</protein>
<reference evidence="2" key="1">
    <citation type="journal article" date="2011" name="PLoS Genet.">
        <title>Genomic analysis of the necrotrophic fungal pathogens Sclerotinia sclerotiorum and Botrytis cinerea.</title>
        <authorList>
            <person name="Amselem J."/>
            <person name="Cuomo C.A."/>
            <person name="van Kan J.A."/>
            <person name="Viaud M."/>
            <person name="Benito E.P."/>
            <person name="Couloux A."/>
            <person name="Coutinho P.M."/>
            <person name="de Vries R.P."/>
            <person name="Dyer P.S."/>
            <person name="Fillinger S."/>
            <person name="Fournier E."/>
            <person name="Gout L."/>
            <person name="Hahn M."/>
            <person name="Kohn L."/>
            <person name="Lapalu N."/>
            <person name="Plummer K.M."/>
            <person name="Pradier J.M."/>
            <person name="Quevillon E."/>
            <person name="Sharon A."/>
            <person name="Simon A."/>
            <person name="ten Have A."/>
            <person name="Tudzynski B."/>
            <person name="Tudzynski P."/>
            <person name="Wincker P."/>
            <person name="Andrew M."/>
            <person name="Anthouard V."/>
            <person name="Beever R.E."/>
            <person name="Beffa R."/>
            <person name="Benoit I."/>
            <person name="Bouzid O."/>
            <person name="Brault B."/>
            <person name="Chen Z."/>
            <person name="Choquer M."/>
            <person name="Collemare J."/>
            <person name="Cotton P."/>
            <person name="Danchin E.G."/>
            <person name="Da Silva C."/>
            <person name="Gautier A."/>
            <person name="Giraud C."/>
            <person name="Giraud T."/>
            <person name="Gonzalez C."/>
            <person name="Grossetete S."/>
            <person name="Guldener U."/>
            <person name="Henrissat B."/>
            <person name="Howlett B.J."/>
            <person name="Kodira C."/>
            <person name="Kretschmer M."/>
            <person name="Lappartient A."/>
            <person name="Leroch M."/>
            <person name="Levis C."/>
            <person name="Mauceli E."/>
            <person name="Neuveglise C."/>
            <person name="Oeser B."/>
            <person name="Pearson M."/>
            <person name="Poulain J."/>
            <person name="Poussereau N."/>
            <person name="Quesneville H."/>
            <person name="Rascle C."/>
            <person name="Schumacher J."/>
            <person name="Segurens B."/>
            <person name="Sexton A."/>
            <person name="Silva E."/>
            <person name="Sirven C."/>
            <person name="Soanes D.M."/>
            <person name="Talbot N.J."/>
            <person name="Templeton M."/>
            <person name="Yandava C."/>
            <person name="Yarden O."/>
            <person name="Zeng Q."/>
            <person name="Rollins J.A."/>
            <person name="Lebrun M.H."/>
            <person name="Dickman M."/>
        </authorList>
    </citation>
    <scope>NUCLEOTIDE SEQUENCE [LARGE SCALE GENOMIC DNA]</scope>
    <source>
        <strain evidence="2">T4</strain>
    </source>
</reference>
<name>G2Y4W7_BOTF4</name>
<dbReference type="InParanoid" id="G2Y4W7"/>
<dbReference type="EMBL" id="FQ790287">
    <property type="protein sequence ID" value="CCD47707.1"/>
    <property type="molecule type" value="Genomic_DNA"/>
</dbReference>
<proteinExistence type="predicted"/>
<evidence type="ECO:0000313" key="1">
    <source>
        <dbReference type="EMBL" id="CCD47707.1"/>
    </source>
</evidence>
<sequence>MGARDEIREVSVQGNISETVSLFICSRLGSFGDL</sequence>
<dbReference type="Proteomes" id="UP000008177">
    <property type="component" value="Unplaced contigs"/>
</dbReference>
<accession>G2Y4W7</accession>
<dbReference type="HOGENOM" id="CLU_3376992_0_0_1"/>